<keyword evidence="2" id="KW-0732">Signal</keyword>
<name>A0AAD8Y272_9STRA</name>
<feature type="compositionally biased region" description="Acidic residues" evidence="1">
    <location>
        <begin position="64"/>
        <end position="82"/>
    </location>
</feature>
<feature type="chain" id="PRO_5042080536" evidence="2">
    <location>
        <begin position="34"/>
        <end position="234"/>
    </location>
</feature>
<evidence type="ECO:0000313" key="4">
    <source>
        <dbReference type="Proteomes" id="UP001224775"/>
    </source>
</evidence>
<feature type="compositionally biased region" description="Acidic residues" evidence="1">
    <location>
        <begin position="41"/>
        <end position="56"/>
    </location>
</feature>
<evidence type="ECO:0000313" key="3">
    <source>
        <dbReference type="EMBL" id="KAK1738173.1"/>
    </source>
</evidence>
<keyword evidence="4" id="KW-1185">Reference proteome</keyword>
<evidence type="ECO:0000256" key="1">
    <source>
        <dbReference type="SAM" id="MobiDB-lite"/>
    </source>
</evidence>
<evidence type="ECO:0000256" key="2">
    <source>
        <dbReference type="SAM" id="SignalP"/>
    </source>
</evidence>
<gene>
    <name evidence="3" type="ORF">QTG54_010842</name>
</gene>
<dbReference type="EMBL" id="JATAAI010000021">
    <property type="protein sequence ID" value="KAK1738173.1"/>
    <property type="molecule type" value="Genomic_DNA"/>
</dbReference>
<comment type="caution">
    <text evidence="3">The sequence shown here is derived from an EMBL/GenBank/DDBJ whole genome shotgun (WGS) entry which is preliminary data.</text>
</comment>
<protein>
    <submittedName>
        <fullName evidence="3">Uncharacterized protein</fullName>
    </submittedName>
</protein>
<dbReference type="AlphaFoldDB" id="A0AAD8Y272"/>
<feature type="signal peptide" evidence="2">
    <location>
        <begin position="1"/>
        <end position="33"/>
    </location>
</feature>
<proteinExistence type="predicted"/>
<feature type="region of interest" description="Disordered" evidence="1">
    <location>
        <begin position="34"/>
        <end position="93"/>
    </location>
</feature>
<organism evidence="3 4">
    <name type="scientific">Skeletonema marinoi</name>
    <dbReference type="NCBI Taxonomy" id="267567"/>
    <lineage>
        <taxon>Eukaryota</taxon>
        <taxon>Sar</taxon>
        <taxon>Stramenopiles</taxon>
        <taxon>Ochrophyta</taxon>
        <taxon>Bacillariophyta</taxon>
        <taxon>Coscinodiscophyceae</taxon>
        <taxon>Thalassiosirophycidae</taxon>
        <taxon>Thalassiosirales</taxon>
        <taxon>Skeletonemataceae</taxon>
        <taxon>Skeletonema</taxon>
        <taxon>Skeletonema marinoi-dohrnii complex</taxon>
    </lineage>
</organism>
<accession>A0AAD8Y272</accession>
<dbReference type="Proteomes" id="UP001224775">
    <property type="component" value="Unassembled WGS sequence"/>
</dbReference>
<reference evidence="3" key="1">
    <citation type="submission" date="2023-06" db="EMBL/GenBank/DDBJ databases">
        <title>Survivors Of The Sea: Transcriptome response of Skeletonema marinoi to long-term dormancy.</title>
        <authorList>
            <person name="Pinder M.I.M."/>
            <person name="Kourtchenko O."/>
            <person name="Robertson E.K."/>
            <person name="Larsson T."/>
            <person name="Maumus F."/>
            <person name="Osuna-Cruz C.M."/>
            <person name="Vancaester E."/>
            <person name="Stenow R."/>
            <person name="Vandepoele K."/>
            <person name="Ploug H."/>
            <person name="Bruchert V."/>
            <person name="Godhe A."/>
            <person name="Topel M."/>
        </authorList>
    </citation>
    <scope>NUCLEOTIDE SEQUENCE</scope>
    <source>
        <strain evidence="3">R05AC</strain>
    </source>
</reference>
<sequence length="234" mass="25379">MEWIGISCVDHVVLCSLVYFSACILVAPKAALGESLSSSSDNDEEEETQPSSEDEKDTPVVQNTEEEEKEEEEEEEDDESEITIETSDVPGEINAIETSLSQEVSMLGIYGAEEAPQSPTEAEGIHNDATDVLKDSTNGDVQQEQSSETVLAQLGTDVYVGVFYFYTSSLFILSIAMKDGLILVLGQSVSCGWGLYRKCSFLGVVSRSMVNPYKSIPLNSTSIAISFELSLLGT</sequence>